<dbReference type="SUPFAM" id="SSF51294">
    <property type="entry name" value="Hedgehog/intein (Hint) domain"/>
    <property type="match status" value="1"/>
</dbReference>
<dbReference type="Pfam" id="PF13403">
    <property type="entry name" value="Hint_2"/>
    <property type="match status" value="1"/>
</dbReference>
<dbReference type="Proteomes" id="UP000244898">
    <property type="component" value="Unassembled WGS sequence"/>
</dbReference>
<dbReference type="OrthoDB" id="7685535at2"/>
<evidence type="ECO:0000313" key="2">
    <source>
        <dbReference type="EMBL" id="SPJ27251.1"/>
    </source>
</evidence>
<evidence type="ECO:0000313" key="3">
    <source>
        <dbReference type="Proteomes" id="UP000244898"/>
    </source>
</evidence>
<reference evidence="3" key="1">
    <citation type="submission" date="2018-03" db="EMBL/GenBank/DDBJ databases">
        <authorList>
            <person name="Rodrigo-Torres L."/>
            <person name="Arahal R. D."/>
            <person name="Lucena T."/>
        </authorList>
    </citation>
    <scope>NUCLEOTIDE SEQUENCE [LARGE SCALE GENOMIC DNA]</scope>
    <source>
        <strain evidence="3">CECT 7615</strain>
    </source>
</reference>
<evidence type="ECO:0000259" key="1">
    <source>
        <dbReference type="Pfam" id="PF13403"/>
    </source>
</evidence>
<dbReference type="AlphaFoldDB" id="A0A2R8C476"/>
<accession>A0A2R8C476</accession>
<organism evidence="2 3">
    <name type="scientific">Falsiruegeria mediterranea M17</name>
    <dbReference type="NCBI Taxonomy" id="1200281"/>
    <lineage>
        <taxon>Bacteria</taxon>
        <taxon>Pseudomonadati</taxon>
        <taxon>Pseudomonadota</taxon>
        <taxon>Alphaproteobacteria</taxon>
        <taxon>Rhodobacterales</taxon>
        <taxon>Roseobacteraceae</taxon>
        <taxon>Falsiruegeria</taxon>
    </lineage>
</organism>
<sequence length="185" mass="19839">MHLKHQTAFAQFTAAPKLQPGLIAGTLVETPNGWTRVEDVSIGTQVATFDGDFRPVTQVTRQPDADALWCVPGGTLGACSDLLVEADQHLALTHPACRRLFGLPVVLATVSALTGHGGIHRVPGKSAPVHRLHFAEDEILWTQTGALIHAGLDGHDSPYRKLGYGETRALLLMMPDHTYAPDLAA</sequence>
<keyword evidence="3" id="KW-1185">Reference proteome</keyword>
<dbReference type="RefSeq" id="WP_108785559.1">
    <property type="nucleotide sequence ID" value="NZ_ONZG01000002.1"/>
</dbReference>
<dbReference type="EMBL" id="ONZG01000002">
    <property type="protein sequence ID" value="SPJ27251.1"/>
    <property type="molecule type" value="Genomic_DNA"/>
</dbReference>
<protein>
    <recommendedName>
        <fullName evidence="1">Hedgehog/Intein (Hint) domain-containing protein</fullName>
    </recommendedName>
</protein>
<proteinExistence type="predicted"/>
<feature type="domain" description="Hedgehog/Intein (Hint)" evidence="1">
    <location>
        <begin position="21"/>
        <end position="143"/>
    </location>
</feature>
<dbReference type="InterPro" id="IPR028992">
    <property type="entry name" value="Hedgehog/Intein_dom"/>
</dbReference>
<gene>
    <name evidence="2" type="ORF">TRM7615_00734</name>
</gene>
<name>A0A2R8C476_9RHOB</name>
<dbReference type="InterPro" id="IPR036844">
    <property type="entry name" value="Hint_dom_sf"/>
</dbReference>